<name>A0ABU9L017_9FLAO</name>
<reference evidence="2 3" key="1">
    <citation type="submission" date="2024-04" db="EMBL/GenBank/DDBJ databases">
        <title>whole genome sequencing of Lutimonas vermicola strain IMCC1616.</title>
        <authorList>
            <person name="Bae S.S."/>
        </authorList>
    </citation>
    <scope>NUCLEOTIDE SEQUENCE [LARGE SCALE GENOMIC DNA]</scope>
    <source>
        <strain evidence="2 3">IMCC1616</strain>
    </source>
</reference>
<dbReference type="EMBL" id="JBCDNA010000002">
    <property type="protein sequence ID" value="MEL4455791.1"/>
    <property type="molecule type" value="Genomic_DNA"/>
</dbReference>
<proteinExistence type="predicted"/>
<dbReference type="Pfam" id="PF10988">
    <property type="entry name" value="DUF2807"/>
    <property type="match status" value="1"/>
</dbReference>
<evidence type="ECO:0000313" key="2">
    <source>
        <dbReference type="EMBL" id="MEL4455791.1"/>
    </source>
</evidence>
<evidence type="ECO:0000259" key="1">
    <source>
        <dbReference type="Pfam" id="PF10988"/>
    </source>
</evidence>
<organism evidence="2 3">
    <name type="scientific">Lutimonas vermicola</name>
    <dbReference type="NCBI Taxonomy" id="414288"/>
    <lineage>
        <taxon>Bacteria</taxon>
        <taxon>Pseudomonadati</taxon>
        <taxon>Bacteroidota</taxon>
        <taxon>Flavobacteriia</taxon>
        <taxon>Flavobacteriales</taxon>
        <taxon>Flavobacteriaceae</taxon>
        <taxon>Lutimonas</taxon>
    </lineage>
</organism>
<gene>
    <name evidence="2" type="ORF">AABB81_07780</name>
</gene>
<dbReference type="Proteomes" id="UP001474120">
    <property type="component" value="Unassembled WGS sequence"/>
</dbReference>
<sequence>MKKSYLLILFLATAPLGIQHTQAQQKTFTVGSFNEVIISPHIEVIFEKADKESVVIEKIDVSMDKLIVEVQGKTLHVYLDDAKVYTKSEKVKYDDYKGKHAVYNGTIVSAKIYYKDLEEISLRGDETHKVESLLEGEELSVKIYGESEVYLSEIQVDEFQATLYGECYLEVKNGVANRQRIISYGEGEVNTFGVQNTTAKVTAYGEGRIKLSVSDELRVTAYGEASVNYKGSPMVSRGLVLGEATIHQVK</sequence>
<feature type="domain" description="Putative auto-transporter adhesin head GIN" evidence="1">
    <location>
        <begin position="33"/>
        <end position="233"/>
    </location>
</feature>
<accession>A0ABU9L017</accession>
<keyword evidence="3" id="KW-1185">Reference proteome</keyword>
<dbReference type="Gene3D" id="2.160.20.120">
    <property type="match status" value="1"/>
</dbReference>
<evidence type="ECO:0000313" key="3">
    <source>
        <dbReference type="Proteomes" id="UP001474120"/>
    </source>
</evidence>
<dbReference type="RefSeq" id="WP_342159748.1">
    <property type="nucleotide sequence ID" value="NZ_JBCDNA010000002.1"/>
</dbReference>
<protein>
    <submittedName>
        <fullName evidence="2">Head GIN domain-containing protein</fullName>
    </submittedName>
</protein>
<comment type="caution">
    <text evidence="2">The sequence shown here is derived from an EMBL/GenBank/DDBJ whole genome shotgun (WGS) entry which is preliminary data.</text>
</comment>
<dbReference type="InterPro" id="IPR021255">
    <property type="entry name" value="DUF2807"/>
</dbReference>